<keyword evidence="1" id="KW-0378">Hydrolase</keyword>
<keyword evidence="3" id="KW-0443">Lipid metabolism</keyword>
<dbReference type="Pfam" id="PF01734">
    <property type="entry name" value="Patatin"/>
    <property type="match status" value="1"/>
</dbReference>
<dbReference type="EMBL" id="BARU01007635">
    <property type="protein sequence ID" value="GAH46660.1"/>
    <property type="molecule type" value="Genomic_DNA"/>
</dbReference>
<gene>
    <name evidence="5" type="ORF">S03H2_15042</name>
</gene>
<dbReference type="GO" id="GO:0016787">
    <property type="term" value="F:hydrolase activity"/>
    <property type="evidence" value="ECO:0007669"/>
    <property type="project" value="UniProtKB-KW"/>
</dbReference>
<feature type="non-terminal residue" evidence="5">
    <location>
        <position position="42"/>
    </location>
</feature>
<feature type="domain" description="PNPLA" evidence="4">
    <location>
        <begin position="9"/>
        <end position="42"/>
    </location>
</feature>
<sequence length="42" mass="4216">MGVKRKVGLALGTGAARGLAHVGVLEVLEKEGIPIDMIAGTS</sequence>
<dbReference type="AlphaFoldDB" id="X1GP64"/>
<organism evidence="5">
    <name type="scientific">marine sediment metagenome</name>
    <dbReference type="NCBI Taxonomy" id="412755"/>
    <lineage>
        <taxon>unclassified sequences</taxon>
        <taxon>metagenomes</taxon>
        <taxon>ecological metagenomes</taxon>
    </lineage>
</organism>
<name>X1GP64_9ZZZZ</name>
<keyword evidence="2" id="KW-0442">Lipid degradation</keyword>
<proteinExistence type="predicted"/>
<dbReference type="InterPro" id="IPR002641">
    <property type="entry name" value="PNPLA_dom"/>
</dbReference>
<dbReference type="PANTHER" id="PTHR14226:SF76">
    <property type="entry name" value="NTE FAMILY PROTEIN RSSA"/>
    <property type="match status" value="1"/>
</dbReference>
<reference evidence="5" key="1">
    <citation type="journal article" date="2014" name="Front. Microbiol.">
        <title>High frequency of phylogenetically diverse reductive dehalogenase-homologous genes in deep subseafloor sedimentary metagenomes.</title>
        <authorList>
            <person name="Kawai M."/>
            <person name="Futagami T."/>
            <person name="Toyoda A."/>
            <person name="Takaki Y."/>
            <person name="Nishi S."/>
            <person name="Hori S."/>
            <person name="Arai W."/>
            <person name="Tsubouchi T."/>
            <person name="Morono Y."/>
            <person name="Uchiyama I."/>
            <person name="Ito T."/>
            <person name="Fujiyama A."/>
            <person name="Inagaki F."/>
            <person name="Takami H."/>
        </authorList>
    </citation>
    <scope>NUCLEOTIDE SEQUENCE</scope>
    <source>
        <strain evidence="5">Expedition CK06-06</strain>
    </source>
</reference>
<dbReference type="Gene3D" id="3.40.1090.10">
    <property type="entry name" value="Cytosolic phospholipase A2 catalytic domain"/>
    <property type="match status" value="1"/>
</dbReference>
<comment type="caution">
    <text evidence="5">The sequence shown here is derived from an EMBL/GenBank/DDBJ whole genome shotgun (WGS) entry which is preliminary data.</text>
</comment>
<accession>X1GP64</accession>
<dbReference type="GO" id="GO:0016042">
    <property type="term" value="P:lipid catabolic process"/>
    <property type="evidence" value="ECO:0007669"/>
    <property type="project" value="UniProtKB-KW"/>
</dbReference>
<evidence type="ECO:0000256" key="3">
    <source>
        <dbReference type="ARBA" id="ARBA00023098"/>
    </source>
</evidence>
<dbReference type="InterPro" id="IPR050301">
    <property type="entry name" value="NTE"/>
</dbReference>
<dbReference type="InterPro" id="IPR016035">
    <property type="entry name" value="Acyl_Trfase/lysoPLipase"/>
</dbReference>
<evidence type="ECO:0000259" key="4">
    <source>
        <dbReference type="PROSITE" id="PS51635"/>
    </source>
</evidence>
<dbReference type="SUPFAM" id="SSF52151">
    <property type="entry name" value="FabD/lysophospholipase-like"/>
    <property type="match status" value="1"/>
</dbReference>
<dbReference type="PANTHER" id="PTHR14226">
    <property type="entry name" value="NEUROPATHY TARGET ESTERASE/SWISS CHEESE D.MELANOGASTER"/>
    <property type="match status" value="1"/>
</dbReference>
<evidence type="ECO:0000256" key="2">
    <source>
        <dbReference type="ARBA" id="ARBA00022963"/>
    </source>
</evidence>
<dbReference type="PROSITE" id="PS51635">
    <property type="entry name" value="PNPLA"/>
    <property type="match status" value="1"/>
</dbReference>
<evidence type="ECO:0000313" key="5">
    <source>
        <dbReference type="EMBL" id="GAH46660.1"/>
    </source>
</evidence>
<evidence type="ECO:0000256" key="1">
    <source>
        <dbReference type="ARBA" id="ARBA00022801"/>
    </source>
</evidence>
<protein>
    <recommendedName>
        <fullName evidence="4">PNPLA domain-containing protein</fullName>
    </recommendedName>
</protein>